<proteinExistence type="predicted"/>
<evidence type="ECO:0008006" key="11">
    <source>
        <dbReference type="Google" id="ProtNLM"/>
    </source>
</evidence>
<reference evidence="8" key="1">
    <citation type="submission" date="2015-06" db="EMBL/GenBank/DDBJ databases">
        <authorList>
            <person name="Hoefler B.C."/>
            <person name="Straight P.D."/>
        </authorList>
    </citation>
    <scope>NUCLEOTIDE SEQUENCE [LARGE SCALE GENOMIC DNA]</scope>
    <source>
        <strain evidence="8">Mm55</strain>
    </source>
</reference>
<dbReference type="VEuPathDB" id="FungiDB:MMYC01_206444"/>
<keyword evidence="5" id="KW-0175">Coiled coil</keyword>
<dbReference type="STRING" id="100816.A0A175W2M1"/>
<feature type="transmembrane region" description="Helical" evidence="7">
    <location>
        <begin position="250"/>
        <end position="267"/>
    </location>
</feature>
<evidence type="ECO:0000256" key="6">
    <source>
        <dbReference type="SAM" id="MobiDB-lite"/>
    </source>
</evidence>
<comment type="subcellular location">
    <subcellularLocation>
        <location evidence="1">Membrane</location>
        <topology evidence="1">Multi-pass membrane protein</topology>
    </subcellularLocation>
</comment>
<evidence type="ECO:0000256" key="4">
    <source>
        <dbReference type="ARBA" id="ARBA00023136"/>
    </source>
</evidence>
<dbReference type="Proteomes" id="UP000078237">
    <property type="component" value="Unassembled WGS sequence"/>
</dbReference>
<evidence type="ECO:0000256" key="3">
    <source>
        <dbReference type="ARBA" id="ARBA00022989"/>
    </source>
</evidence>
<dbReference type="InterPro" id="IPR050829">
    <property type="entry name" value="CorA_MIT"/>
</dbReference>
<feature type="coiled-coil region" evidence="5">
    <location>
        <begin position="148"/>
        <end position="193"/>
    </location>
</feature>
<dbReference type="Pfam" id="PF01544">
    <property type="entry name" value="CorA"/>
    <property type="match status" value="1"/>
</dbReference>
<dbReference type="EMBL" id="LCTW02000158">
    <property type="protein sequence ID" value="KXX77500.1"/>
    <property type="molecule type" value="Genomic_DNA"/>
</dbReference>
<dbReference type="PANTHER" id="PTHR47685">
    <property type="entry name" value="MAGNESIUM TRANSPORT PROTEIN CORA"/>
    <property type="match status" value="1"/>
</dbReference>
<gene>
    <name evidence="9" type="ORF">MMYC01_201639</name>
    <name evidence="8" type="ORF">MMYC01_206444</name>
</gene>
<evidence type="ECO:0000313" key="10">
    <source>
        <dbReference type="Proteomes" id="UP000078237"/>
    </source>
</evidence>
<evidence type="ECO:0000313" key="8">
    <source>
        <dbReference type="EMBL" id="KXX77500.1"/>
    </source>
</evidence>
<keyword evidence="10" id="KW-1185">Reference proteome</keyword>
<feature type="transmembrane region" description="Helical" evidence="7">
    <location>
        <begin position="208"/>
        <end position="230"/>
    </location>
</feature>
<dbReference type="AlphaFoldDB" id="A0A175W2M1"/>
<evidence type="ECO:0000256" key="7">
    <source>
        <dbReference type="SAM" id="Phobius"/>
    </source>
</evidence>
<dbReference type="PANTHER" id="PTHR47685:SF1">
    <property type="entry name" value="MAGNESIUM TRANSPORT PROTEIN CORA"/>
    <property type="match status" value="1"/>
</dbReference>
<evidence type="ECO:0000256" key="5">
    <source>
        <dbReference type="SAM" id="Coils"/>
    </source>
</evidence>
<feature type="transmembrane region" description="Helical" evidence="7">
    <location>
        <begin position="274"/>
        <end position="295"/>
    </location>
</feature>
<dbReference type="SUPFAM" id="SSF144083">
    <property type="entry name" value="Magnesium transport protein CorA, transmembrane region"/>
    <property type="match status" value="1"/>
</dbReference>
<dbReference type="GO" id="GO:0046873">
    <property type="term" value="F:metal ion transmembrane transporter activity"/>
    <property type="evidence" value="ECO:0007669"/>
    <property type="project" value="InterPro"/>
</dbReference>
<reference evidence="8 10" key="3">
    <citation type="submission" date="2016-01" db="EMBL/GenBank/DDBJ databases">
        <title>Madurella mycetomatis genome sequencing.</title>
        <authorList>
            <person name="Van De Sande W."/>
        </authorList>
    </citation>
    <scope>NUCLEOTIDE SEQUENCE [LARGE SCALE GENOMIC DNA]</scope>
    <source>
        <strain evidence="8">Mm55</strain>
        <strain evidence="10">mm55</strain>
    </source>
</reference>
<reference evidence="10" key="2">
    <citation type="submission" date="2015-06" db="EMBL/GenBank/DDBJ databases">
        <authorList>
            <person name="van de Sande W.W.J."/>
        </authorList>
    </citation>
    <scope>NUCLEOTIDE SEQUENCE [LARGE SCALE GENOMIC DNA]</scope>
    <source>
        <strain evidence="10">mm55</strain>
    </source>
</reference>
<organism evidence="8 10">
    <name type="scientific">Madurella mycetomatis</name>
    <dbReference type="NCBI Taxonomy" id="100816"/>
    <lineage>
        <taxon>Eukaryota</taxon>
        <taxon>Fungi</taxon>
        <taxon>Dikarya</taxon>
        <taxon>Ascomycota</taxon>
        <taxon>Pezizomycotina</taxon>
        <taxon>Sordariomycetes</taxon>
        <taxon>Sordariomycetidae</taxon>
        <taxon>Sordariales</taxon>
        <taxon>Sordariales incertae sedis</taxon>
        <taxon>Madurella</taxon>
    </lineage>
</organism>
<dbReference type="OrthoDB" id="341259at2759"/>
<dbReference type="EMBL" id="LCTW02000014">
    <property type="protein sequence ID" value="KXX82456.1"/>
    <property type="molecule type" value="Genomic_DNA"/>
</dbReference>
<keyword evidence="3 7" id="KW-1133">Transmembrane helix</keyword>
<keyword evidence="2 7" id="KW-0812">Transmembrane</keyword>
<feature type="region of interest" description="Disordered" evidence="6">
    <location>
        <begin position="349"/>
        <end position="381"/>
    </location>
</feature>
<dbReference type="VEuPathDB" id="FungiDB:MMYC01_201639"/>
<dbReference type="GO" id="GO:0016020">
    <property type="term" value="C:membrane"/>
    <property type="evidence" value="ECO:0007669"/>
    <property type="project" value="UniProtKB-SubCell"/>
</dbReference>
<comment type="caution">
    <text evidence="8">The sequence shown here is derived from an EMBL/GenBank/DDBJ whole genome shotgun (WGS) entry which is preliminary data.</text>
</comment>
<sequence>MLDLFGSAIGNMESAEKWQRFLDINPEGKLLQESQDICEELMILLRVYSQQITVVKEFRRHLAMLKEDETRLEWLKAEKSRVKSQKKGTNDPNAVPESAIVEFAVIRKLDRLLSWHLDTSMSPFSDDGDAANVGGAAAGSSAIPTQEADVLLELIDSRRLELQELEETASRTCNQLERLLSLKQQQASILEAKAAKIRADESIKQGRSIIAFTVVTIFFLPLGFLAAFFGMNNSVSTNDNWMTLDDQVRYMFGISAIVVFIAISLAFSQTARTILSITVLPLTIVAEKLGLLSFWTAKVVDPLLALSKSGDRRRRIIARRERLPEKTFLMSENDSNKMGSYEEALRENAGEVTAGSAENRGLSASPTPLATRGGRGGRRQSLSELVSRFRSTRRSQAWDHVIDEV</sequence>
<protein>
    <recommendedName>
        <fullName evidence="11">Ankyrin repeat protein</fullName>
    </recommendedName>
</protein>
<dbReference type="InterPro" id="IPR002523">
    <property type="entry name" value="MgTranspt_CorA/ZnTranspt_ZntB"/>
</dbReference>
<evidence type="ECO:0000256" key="2">
    <source>
        <dbReference type="ARBA" id="ARBA00022692"/>
    </source>
</evidence>
<dbReference type="Gene3D" id="1.20.58.340">
    <property type="entry name" value="Magnesium transport protein CorA, transmembrane region"/>
    <property type="match status" value="1"/>
</dbReference>
<evidence type="ECO:0000313" key="9">
    <source>
        <dbReference type="EMBL" id="KXX82456.1"/>
    </source>
</evidence>
<accession>A0A175W2M1</accession>
<keyword evidence="4 7" id="KW-0472">Membrane</keyword>
<dbReference type="InterPro" id="IPR045863">
    <property type="entry name" value="CorA_TM1_TM2"/>
</dbReference>
<evidence type="ECO:0000256" key="1">
    <source>
        <dbReference type="ARBA" id="ARBA00004141"/>
    </source>
</evidence>
<name>A0A175W2M1_9PEZI</name>